<keyword evidence="1" id="KW-0808">Transferase</keyword>
<evidence type="ECO:0000313" key="1">
    <source>
        <dbReference type="EMBL" id="MCH3853233.1"/>
    </source>
</evidence>
<organism evidence="1 2">
    <name type="scientific">Campylobacter jejuni</name>
    <dbReference type="NCBI Taxonomy" id="197"/>
    <lineage>
        <taxon>Bacteria</taxon>
        <taxon>Pseudomonadati</taxon>
        <taxon>Campylobacterota</taxon>
        <taxon>Epsilonproteobacteria</taxon>
        <taxon>Campylobacterales</taxon>
        <taxon>Campylobacteraceae</taxon>
        <taxon>Campylobacter</taxon>
    </lineage>
</organism>
<dbReference type="GO" id="GO:0032259">
    <property type="term" value="P:methylation"/>
    <property type="evidence" value="ECO:0007669"/>
    <property type="project" value="UniProtKB-KW"/>
</dbReference>
<dbReference type="Gene3D" id="3.40.50.150">
    <property type="entry name" value="Vaccinia Virus protein VP39"/>
    <property type="match status" value="1"/>
</dbReference>
<dbReference type="Proteomes" id="UP001199644">
    <property type="component" value="Unassembled WGS sequence"/>
</dbReference>
<comment type="caution">
    <text evidence="1">The sequence shown here is derived from an EMBL/GenBank/DDBJ whole genome shotgun (WGS) entry which is preliminary data.</text>
</comment>
<dbReference type="InterPro" id="IPR029063">
    <property type="entry name" value="SAM-dependent_MTases_sf"/>
</dbReference>
<dbReference type="SUPFAM" id="SSF53335">
    <property type="entry name" value="S-adenosyl-L-methionine-dependent methyltransferases"/>
    <property type="match status" value="1"/>
</dbReference>
<feature type="non-terminal residue" evidence="1">
    <location>
        <position position="1"/>
    </location>
</feature>
<name>A0AAW5ECZ0_CAMJU</name>
<sequence length="104" mass="11892">IGPHNIRGGGSCKIIEPNSSIKGLFDENMDIIFANQSLYYIPLKELKQNILEFYELLNTGGILFATMMSKKNYYFSHSQKEEKNGLSKVEINGRLNETSFIHFI</sequence>
<dbReference type="AlphaFoldDB" id="A0AAW5ECZ0"/>
<protein>
    <submittedName>
        <fullName evidence="1">Methyltransferase</fullName>
    </submittedName>
</protein>
<keyword evidence="1" id="KW-0489">Methyltransferase</keyword>
<dbReference type="EMBL" id="JAJUOL010000780">
    <property type="protein sequence ID" value="MCH3853233.1"/>
    <property type="molecule type" value="Genomic_DNA"/>
</dbReference>
<gene>
    <name evidence="1" type="ORF">LZC39_14160</name>
</gene>
<dbReference type="GO" id="GO:0008168">
    <property type="term" value="F:methyltransferase activity"/>
    <property type="evidence" value="ECO:0007669"/>
    <property type="project" value="UniProtKB-KW"/>
</dbReference>
<feature type="non-terminal residue" evidence="1">
    <location>
        <position position="104"/>
    </location>
</feature>
<accession>A0AAW5ECZ0</accession>
<evidence type="ECO:0000313" key="2">
    <source>
        <dbReference type="Proteomes" id="UP001199644"/>
    </source>
</evidence>
<proteinExistence type="predicted"/>
<reference evidence="1" key="1">
    <citation type="submission" date="2021-12" db="EMBL/GenBank/DDBJ databases">
        <title>Prevalence of phenicol resistance gene fexA in Campylobacter isolated from poultry supply chain.</title>
        <authorList>
            <person name="Tang B."/>
            <person name="Zheng X."/>
            <person name="Lin J."/>
            <person name="Lin R."/>
            <person name="Yang H."/>
            <person name="Shen Z."/>
            <person name="Xia F."/>
        </authorList>
    </citation>
    <scope>NUCLEOTIDE SEQUENCE</scope>
    <source>
        <strain evidence="1">CJHN2011004</strain>
    </source>
</reference>